<name>A0A481ZAT2_9VIRU</name>
<dbReference type="GO" id="GO:0032259">
    <property type="term" value="P:methylation"/>
    <property type="evidence" value="ECO:0007669"/>
    <property type="project" value="InterPro"/>
</dbReference>
<organism evidence="1">
    <name type="scientific">Pithovirus LCPAC403</name>
    <dbReference type="NCBI Taxonomy" id="2506596"/>
    <lineage>
        <taxon>Viruses</taxon>
        <taxon>Pithoviruses</taxon>
    </lineage>
</organism>
<dbReference type="GO" id="GO:0003676">
    <property type="term" value="F:nucleic acid binding"/>
    <property type="evidence" value="ECO:0007669"/>
    <property type="project" value="InterPro"/>
</dbReference>
<accession>A0A481ZAT2</accession>
<dbReference type="PROSITE" id="PS00092">
    <property type="entry name" value="N6_MTASE"/>
    <property type="match status" value="1"/>
</dbReference>
<dbReference type="InterPro" id="IPR002052">
    <property type="entry name" value="DNA_methylase_N6_adenine_CS"/>
</dbReference>
<proteinExistence type="predicted"/>
<evidence type="ECO:0000313" key="1">
    <source>
        <dbReference type="EMBL" id="QBK93028.1"/>
    </source>
</evidence>
<dbReference type="EMBL" id="MK500589">
    <property type="protein sequence ID" value="QBK93028.1"/>
    <property type="molecule type" value="Genomic_DNA"/>
</dbReference>
<sequence length="637" mass="74262">MSTTQESISEEKLDVPELNESKQRLFIINKISLVTDPKNWPIDSMPRLMYEGDKDASEYVINNSKINRESIELIRSVVLKDTEGPMLYLIDIDWDNIELTIRYLGIGVGVDFLYPLFLVPDDRVMWYDECEARISHTCQYRPEDDGDLFNMDLDDVLATDPPYTTLNNLNLHPKELEMMRQPEEKEEITDRDRDMSDLIDEIVQTLSSVPDLLIVRDVALARFRGIKYLTEKIHKRQHGRKVRSQTIQHVTNMDVFAYGQGALERIIESVKLCLELSKKNFREFYHIYTEEFPNLIESDTEEITDLIESKEITFMDVKERLTPSRTRHRIKVPVMSKTGGRSVILDVVFPLVRLHSKHDILTKIPLDCFSIGFDPKDPNMFYGLSRTYRSLDTMTNVVDPTRNGIKYLRTLNAVSRMGFDIAIPGFNIDDIDTLFCSDKIFKILNFARFVRLFEKQRKYIRRSIRPCISVEQQLDHMKLSGLVLLLTQIIHINVSTYHHNRYSDSEIAMEHSRVTTHSLIRSIYEDPHRSEVIFGDVLNQDGQEFRITATRKYKENYITENLTYIPLFPKIELLNFESPTILHQVKTAFYGQYTCIEEIDIPDDVGPAGVDLFAFVNQESEYSDIYELLKVLSQRTL</sequence>
<reference evidence="1" key="1">
    <citation type="journal article" date="2019" name="MBio">
        <title>Virus Genomes from Deep Sea Sediments Expand the Ocean Megavirome and Support Independent Origins of Viral Gigantism.</title>
        <authorList>
            <person name="Backstrom D."/>
            <person name="Yutin N."/>
            <person name="Jorgensen S.L."/>
            <person name="Dharamshi J."/>
            <person name="Homa F."/>
            <person name="Zaremba-Niedwiedzka K."/>
            <person name="Spang A."/>
            <person name="Wolf Y.I."/>
            <person name="Koonin E.V."/>
            <person name="Ettema T.J."/>
        </authorList>
    </citation>
    <scope>NUCLEOTIDE SEQUENCE</scope>
</reference>
<dbReference type="GO" id="GO:0008168">
    <property type="term" value="F:methyltransferase activity"/>
    <property type="evidence" value="ECO:0007669"/>
    <property type="project" value="InterPro"/>
</dbReference>
<gene>
    <name evidence="1" type="ORF">LCPAC403_01620</name>
</gene>
<protein>
    <submittedName>
        <fullName evidence="1">Uncharacterized protein</fullName>
    </submittedName>
</protein>